<dbReference type="InterPro" id="IPR029261">
    <property type="entry name" value="Transposase_Znf"/>
</dbReference>
<dbReference type="Pfam" id="PF13542">
    <property type="entry name" value="HTH_Tnp_ISL3"/>
    <property type="match status" value="1"/>
</dbReference>
<dbReference type="PANTHER" id="PTHR33498:SF1">
    <property type="entry name" value="TRANSPOSASE FOR INSERTION SEQUENCE ELEMENT IS1557"/>
    <property type="match status" value="1"/>
</dbReference>
<comment type="caution">
    <text evidence="4">The sequence shown here is derived from an EMBL/GenBank/DDBJ whole genome shotgun (WGS) entry which is preliminary data.</text>
</comment>
<organism evidence="4 5">
    <name type="scientific">Agarivorans aestuarii</name>
    <dbReference type="NCBI Taxonomy" id="1563703"/>
    <lineage>
        <taxon>Bacteria</taxon>
        <taxon>Pseudomonadati</taxon>
        <taxon>Pseudomonadota</taxon>
        <taxon>Gammaproteobacteria</taxon>
        <taxon>Alteromonadales</taxon>
        <taxon>Alteromonadaceae</taxon>
        <taxon>Agarivorans</taxon>
    </lineage>
</organism>
<accession>A0ABU7G216</accession>
<dbReference type="RefSeq" id="WP_329774582.1">
    <property type="nucleotide sequence ID" value="NZ_JAYDYW010000004.1"/>
</dbReference>
<reference evidence="5" key="1">
    <citation type="submission" date="2023-07" db="EMBL/GenBank/DDBJ databases">
        <title>Draft genome sequence of Agarivorans aestuarii strain ZMCS4, a CAZymes producing bacteria isolated from the marine brown algae Clodostephus spongiosus.</title>
        <authorList>
            <person name="Lorente B."/>
            <person name="Cabral C."/>
            <person name="Frias J."/>
            <person name="Faria J."/>
            <person name="Toubarro D."/>
        </authorList>
    </citation>
    <scope>NUCLEOTIDE SEQUENCE [LARGE SCALE GENOMIC DNA]</scope>
    <source>
        <strain evidence="5">ZMCS4</strain>
    </source>
</reference>
<gene>
    <name evidence="4" type="ORF">SNR37_002655</name>
</gene>
<proteinExistence type="predicted"/>
<dbReference type="InterPro" id="IPR032877">
    <property type="entry name" value="Transposase_HTH"/>
</dbReference>
<reference evidence="4 5" key="2">
    <citation type="submission" date="2023-12" db="EMBL/GenBank/DDBJ databases">
        <authorList>
            <consortium name="Cladostephus spongiosus"/>
            <person name="Lorente B."/>
            <person name="Cabral C."/>
            <person name="Frias J."/>
            <person name="Faria J."/>
            <person name="Toubarro D."/>
        </authorList>
    </citation>
    <scope>NUCLEOTIDE SEQUENCE [LARGE SCALE GENOMIC DNA]</scope>
    <source>
        <strain evidence="4 5">ZMCS4</strain>
    </source>
</reference>
<dbReference type="EMBL" id="JAYDYW010000004">
    <property type="protein sequence ID" value="MEE1673241.1"/>
    <property type="molecule type" value="Genomic_DNA"/>
</dbReference>
<dbReference type="InterPro" id="IPR047951">
    <property type="entry name" value="Transpos_ISL3"/>
</dbReference>
<evidence type="ECO:0000259" key="3">
    <source>
        <dbReference type="Pfam" id="PF14690"/>
    </source>
</evidence>
<dbReference type="Pfam" id="PF01610">
    <property type="entry name" value="DDE_Tnp_ISL3"/>
    <property type="match status" value="1"/>
</dbReference>
<dbReference type="NCBIfam" id="NF033550">
    <property type="entry name" value="transpos_ISL3"/>
    <property type="match status" value="1"/>
</dbReference>
<dbReference type="PANTHER" id="PTHR33498">
    <property type="entry name" value="TRANSPOSASE FOR INSERTION SEQUENCE ELEMENT IS1557"/>
    <property type="match status" value="1"/>
</dbReference>
<dbReference type="InterPro" id="IPR002560">
    <property type="entry name" value="Transposase_DDE"/>
</dbReference>
<dbReference type="Proteomes" id="UP001310248">
    <property type="component" value="Unassembled WGS sequence"/>
</dbReference>
<protein>
    <submittedName>
        <fullName evidence="4">ISL3 family transposase</fullName>
    </submittedName>
</protein>
<evidence type="ECO:0000259" key="2">
    <source>
        <dbReference type="Pfam" id="PF13542"/>
    </source>
</evidence>
<name>A0ABU7G216_9ALTE</name>
<keyword evidence="5" id="KW-1185">Reference proteome</keyword>
<sequence>MQDTTLYQSILGLTHPWAVSSVELNESSQTIIVRVDYDRASLTACPTCGKAVRRHDTRRRFWRHLDTCQFETRIEAEVPRADCPEHGVQTLQVPWAASNSRYTELFETRVISMLKVSSLYAVSKTYRLSWGAIDRIMARGVQRGLTTRTTINCQDLLVDETAFKKGHDYVTVSSNRDGQVISVEDGRAGLSLFACFKALPPESTMHTRSISMDMSRAYINAAYDYFGERAKQMIAIDHFHIAKVLTKAVNEVRKSELINLPHHLRKECHQTRYGWLKRNSHLHGTLRERVNALAKMMQNTGLSWIFKEQARAIWYGHAANAKAAWDDWLALIEVSQIRPMMTAAETVKTHLNGIITAMRYKVSNGLAEAINGNIQRLKTRAMGFKNKERFKRAILFHFGGLDMTFHQER</sequence>
<feature type="domain" description="Transposase IS204/IS1001/IS1096/IS1165 zinc-finger" evidence="3">
    <location>
        <begin position="43"/>
        <end position="86"/>
    </location>
</feature>
<dbReference type="Pfam" id="PF14690">
    <property type="entry name" value="Zn_ribbon_ISL3"/>
    <property type="match status" value="1"/>
</dbReference>
<evidence type="ECO:0000313" key="4">
    <source>
        <dbReference type="EMBL" id="MEE1673241.1"/>
    </source>
</evidence>
<evidence type="ECO:0000313" key="5">
    <source>
        <dbReference type="Proteomes" id="UP001310248"/>
    </source>
</evidence>
<feature type="domain" description="Transposase IS204/IS1001/IS1096/IS1165 helix-turn-helix" evidence="2">
    <location>
        <begin position="92"/>
        <end position="140"/>
    </location>
</feature>
<feature type="domain" description="Transposase IS204/IS1001/IS1096/IS1165 DDE" evidence="1">
    <location>
        <begin position="157"/>
        <end position="393"/>
    </location>
</feature>
<evidence type="ECO:0000259" key="1">
    <source>
        <dbReference type="Pfam" id="PF01610"/>
    </source>
</evidence>